<dbReference type="EMBL" id="CP092427">
    <property type="protein sequence ID" value="ULP36542.1"/>
    <property type="molecule type" value="Genomic_DNA"/>
</dbReference>
<evidence type="ECO:0000313" key="1">
    <source>
        <dbReference type="EMBL" id="MCV7074165.1"/>
    </source>
</evidence>
<reference evidence="1" key="1">
    <citation type="submission" date="2020-07" db="EMBL/GenBank/DDBJ databases">
        <authorList>
            <person name="Pettersson B.M.F."/>
            <person name="Behra P.R.K."/>
            <person name="Ramesh M."/>
            <person name="Das S."/>
            <person name="Dasgupta S."/>
            <person name="Kirsebom L.A."/>
        </authorList>
    </citation>
    <scope>NUCLEOTIDE SEQUENCE</scope>
    <source>
        <strain evidence="1">DSM 45406</strain>
    </source>
</reference>
<evidence type="ECO:0000313" key="2">
    <source>
        <dbReference type="EMBL" id="ULP36542.1"/>
    </source>
</evidence>
<sequence length="604" mass="65214">MTRENDIARAFFLESGSEQLHRIYLWARARYAAPWAVFGAVLLRVAASVGPHVQLPGLIGGRASLNLLCAFVSASGGGKGVSDKVARLAWPTSVLELPIGSGEGIAATFARPSQPDADHEPVTAAIFSVPEIDTLAGIAARQGSILLAQLKSMAMGEQLGQSNASKATTRIVAAHSYRCCLSVGAQPGHTGVLFDDTTGGTPQRFLWFPTTDPSMPSERLPDPAPLDTTLPSWSRFDDVVEILYGPDEIGAAVVSAHIARQRGQADALDGHAMLTRCKVAAVLAIMHGRSVVSEWDWQRSADVMTVSDQTREWIVGEAQKAARAKVRQRAIARADGEEFVSDRKLQRAKSAVIRWLGRDQELAANQLRSKLKADLRDHFGAAVAELVAEAVVVEIQVDRGARYRLAPEVQGVPPVQGPSPQLNDGAPEVQGVPCDRPQATITDIESRRSHESARPALPCQKWLDQHIAALRAQGHRTAESFAVYEAGEAAGYKRGSIAQAASAHPHVIVINQSSTGNTWSLTGEHRQYVTAREWFDQYLDRLPEDADDIDQTAFRHAATAAGYSWDAARHAALRSGRIESIPAHGNAKVQRIWRIVTDTDGVGA</sequence>
<evidence type="ECO:0008006" key="5">
    <source>
        <dbReference type="Google" id="ProtNLM"/>
    </source>
</evidence>
<dbReference type="Proteomes" id="UP001140272">
    <property type="component" value="Unassembled WGS sequence"/>
</dbReference>
<proteinExistence type="predicted"/>
<dbReference type="AlphaFoldDB" id="A0A9X2YIY3"/>
<name>A0A9X2YIY3_9MYCO</name>
<evidence type="ECO:0000313" key="4">
    <source>
        <dbReference type="Proteomes" id="UP001140272"/>
    </source>
</evidence>
<dbReference type="RefSeq" id="WP_043413472.1">
    <property type="nucleotide sequence ID" value="NZ_CP092427.2"/>
</dbReference>
<accession>A0A9X2YIY3</accession>
<gene>
    <name evidence="1" type="ORF">H7H73_31705</name>
    <name evidence="2" type="ORF">MJO55_25730</name>
</gene>
<reference evidence="2" key="3">
    <citation type="submission" date="2022-08" db="EMBL/GenBank/DDBJ databases">
        <title>Whole genome sequencing of non-tuberculosis mycobacteria type-strains.</title>
        <authorList>
            <person name="Igarashi Y."/>
            <person name="Osugi A."/>
            <person name="Mitarai S."/>
        </authorList>
    </citation>
    <scope>NUCLEOTIDE SEQUENCE</scope>
    <source>
        <strain evidence="2">JCM 16372</strain>
    </source>
</reference>
<organism evidence="1 4">
    <name type="scientific">Mycolicibacterium rufum</name>
    <dbReference type="NCBI Taxonomy" id="318424"/>
    <lineage>
        <taxon>Bacteria</taxon>
        <taxon>Bacillati</taxon>
        <taxon>Actinomycetota</taxon>
        <taxon>Actinomycetes</taxon>
        <taxon>Mycobacteriales</taxon>
        <taxon>Mycobacteriaceae</taxon>
        <taxon>Mycolicibacterium</taxon>
    </lineage>
</organism>
<keyword evidence="3" id="KW-1185">Reference proteome</keyword>
<dbReference type="Proteomes" id="UP001055159">
    <property type="component" value="Chromosome"/>
</dbReference>
<evidence type="ECO:0000313" key="3">
    <source>
        <dbReference type="Proteomes" id="UP001055159"/>
    </source>
</evidence>
<reference evidence="1" key="2">
    <citation type="journal article" date="2022" name="BMC Genomics">
        <title>Comparative genome analysis of mycobacteria focusing on tRNA and non-coding RNA.</title>
        <authorList>
            <person name="Behra P.R.K."/>
            <person name="Pettersson B.M.F."/>
            <person name="Ramesh M."/>
            <person name="Das S."/>
            <person name="Dasgupta S."/>
            <person name="Kirsebom L.A."/>
        </authorList>
    </citation>
    <scope>NUCLEOTIDE SEQUENCE</scope>
    <source>
        <strain evidence="1">DSM 45406</strain>
    </source>
</reference>
<dbReference type="EMBL" id="JACKRN010001034">
    <property type="protein sequence ID" value="MCV7074165.1"/>
    <property type="molecule type" value="Genomic_DNA"/>
</dbReference>
<protein>
    <recommendedName>
        <fullName evidence="5">DUF3987 domain-containing protein</fullName>
    </recommendedName>
</protein>